<feature type="non-terminal residue" evidence="1">
    <location>
        <position position="261"/>
    </location>
</feature>
<accession>A0A382GVT5</accession>
<reference evidence="1" key="1">
    <citation type="submission" date="2018-05" db="EMBL/GenBank/DDBJ databases">
        <authorList>
            <person name="Lanie J.A."/>
            <person name="Ng W.-L."/>
            <person name="Kazmierczak K.M."/>
            <person name="Andrzejewski T.M."/>
            <person name="Davidsen T.M."/>
            <person name="Wayne K.J."/>
            <person name="Tettelin H."/>
            <person name="Glass J.I."/>
            <person name="Rusch D."/>
            <person name="Podicherti R."/>
            <person name="Tsui H.-C.T."/>
            <person name="Winkler M.E."/>
        </authorList>
    </citation>
    <scope>NUCLEOTIDE SEQUENCE</scope>
</reference>
<name>A0A382GVT5_9ZZZZ</name>
<organism evidence="1">
    <name type="scientific">marine metagenome</name>
    <dbReference type="NCBI Taxonomy" id="408172"/>
    <lineage>
        <taxon>unclassified sequences</taxon>
        <taxon>metagenomes</taxon>
        <taxon>ecological metagenomes</taxon>
    </lineage>
</organism>
<dbReference type="EMBL" id="UINC01057620">
    <property type="protein sequence ID" value="SVB78975.1"/>
    <property type="molecule type" value="Genomic_DNA"/>
</dbReference>
<proteinExistence type="predicted"/>
<dbReference type="AlphaFoldDB" id="A0A382GVT5"/>
<evidence type="ECO:0000313" key="1">
    <source>
        <dbReference type="EMBL" id="SVB78975.1"/>
    </source>
</evidence>
<gene>
    <name evidence="1" type="ORF">METZ01_LOCUS231829</name>
</gene>
<sequence length="261" mass="30552">MEFITSQDLDFIKQILRREPSKKEVKILYEMLEQVFIQRELLPSRYVDQLKKYPSPDNLVVHYEIRNVNSRSDWNHPCYLLRKFAIQGIKPIQLSFIWLFRPTKTCLHKLDRFEKNKINIFQTKITHHFINDASKKKSGKVIAFGIGIQDIDFRISSGQSIGWISIPKPGLTYKHEKMILEIMKIKGKNIKGYMLEGQYGMDLRKLITSISPLISLKISFPKSYKKGDAFIISEKFDRNKLKNSVEKARYAFKTIGEVSSD</sequence>
<protein>
    <submittedName>
        <fullName evidence="1">Uncharacterized protein</fullName>
    </submittedName>
</protein>